<dbReference type="InterPro" id="IPR005593">
    <property type="entry name" value="Xul5P/Fru6P_PKetolase"/>
</dbReference>
<dbReference type="STRING" id="5627.A0A1C7M5P6"/>
<proteinExistence type="inferred from homology"/>
<organism evidence="5 6">
    <name type="scientific">Grifola frondosa</name>
    <name type="common">Maitake</name>
    <name type="synonym">Polyporus frondosus</name>
    <dbReference type="NCBI Taxonomy" id="5627"/>
    <lineage>
        <taxon>Eukaryota</taxon>
        <taxon>Fungi</taxon>
        <taxon>Dikarya</taxon>
        <taxon>Basidiomycota</taxon>
        <taxon>Agaricomycotina</taxon>
        <taxon>Agaricomycetes</taxon>
        <taxon>Polyporales</taxon>
        <taxon>Grifolaceae</taxon>
        <taxon>Grifola</taxon>
    </lineage>
</organism>
<reference evidence="5 6" key="1">
    <citation type="submission" date="2016-03" db="EMBL/GenBank/DDBJ databases">
        <title>Whole genome sequencing of Grifola frondosa 9006-11.</title>
        <authorList>
            <person name="Min B."/>
            <person name="Park H."/>
            <person name="Kim J.-G."/>
            <person name="Cho H."/>
            <person name="Oh Y.-L."/>
            <person name="Kong W.-S."/>
            <person name="Choi I.-G."/>
        </authorList>
    </citation>
    <scope>NUCLEOTIDE SEQUENCE [LARGE SCALE GENOMIC DNA]</scope>
    <source>
        <strain evidence="5 6">9006-11</strain>
    </source>
</reference>
<evidence type="ECO:0000256" key="2">
    <source>
        <dbReference type="ARBA" id="ARBA00023239"/>
    </source>
</evidence>
<dbReference type="PANTHER" id="PTHR31273:SF1">
    <property type="entry name" value="PHOSPHOKETOLASE-RELATED"/>
    <property type="match status" value="1"/>
</dbReference>
<keyword evidence="3" id="KW-0732">Signal</keyword>
<evidence type="ECO:0000256" key="1">
    <source>
        <dbReference type="ARBA" id="ARBA00005623"/>
    </source>
</evidence>
<evidence type="ECO:0000313" key="6">
    <source>
        <dbReference type="Proteomes" id="UP000092993"/>
    </source>
</evidence>
<feature type="signal peptide" evidence="3">
    <location>
        <begin position="1"/>
        <end position="22"/>
    </location>
</feature>
<dbReference type="InterPro" id="IPR018969">
    <property type="entry name" value="Xul5P/Fru6P_PKetolase_C"/>
</dbReference>
<comment type="similarity">
    <text evidence="1">Belongs to the XFP family.</text>
</comment>
<keyword evidence="6" id="KW-1185">Reference proteome</keyword>
<dbReference type="Gene3D" id="3.40.50.920">
    <property type="match status" value="1"/>
</dbReference>
<sequence>MLRILMLPSALVFVQLWYSSRAICTIRPDGGQQTTTPVWLSPEEADRHRGRDVVLVGIGVEVIFEVIAAAVLLRQLVPALHVRVVNVTDLMVVGPTSSHPHALSDIGYASLFTQDKPVIINYHRYPRELKGLLFGRPNVDHISIEGYREEGTMMSPFSMMLLNHTSWYHVAAATIRGAALSNPQVEIHVHDIISYVLHLAEKAKDYAIEYGADPEGTFDVPKLD</sequence>
<keyword evidence="2" id="KW-0456">Lyase</keyword>
<dbReference type="GO" id="GO:0005975">
    <property type="term" value="P:carbohydrate metabolic process"/>
    <property type="evidence" value="ECO:0007669"/>
    <property type="project" value="InterPro"/>
</dbReference>
<dbReference type="EMBL" id="LUGG01000009">
    <property type="protein sequence ID" value="OBZ72283.1"/>
    <property type="molecule type" value="Genomic_DNA"/>
</dbReference>
<dbReference type="GO" id="GO:0016832">
    <property type="term" value="F:aldehyde-lyase activity"/>
    <property type="evidence" value="ECO:0007669"/>
    <property type="project" value="InterPro"/>
</dbReference>
<dbReference type="Pfam" id="PF09363">
    <property type="entry name" value="XFP_C"/>
    <property type="match status" value="1"/>
</dbReference>
<dbReference type="InterPro" id="IPR009014">
    <property type="entry name" value="Transketo_C/PFOR_II"/>
</dbReference>
<feature type="domain" description="Xylulose 5-phosphate/Fructose 6-phosphate phosphoketolase C-terminal" evidence="4">
    <location>
        <begin position="46"/>
        <end position="220"/>
    </location>
</feature>
<dbReference type="SUPFAM" id="SSF52922">
    <property type="entry name" value="TK C-terminal domain-like"/>
    <property type="match status" value="1"/>
</dbReference>
<evidence type="ECO:0000259" key="4">
    <source>
        <dbReference type="Pfam" id="PF09363"/>
    </source>
</evidence>
<dbReference type="AlphaFoldDB" id="A0A1C7M5P6"/>
<gene>
    <name evidence="5" type="ORF">A0H81_07482</name>
</gene>
<accession>A0A1C7M5P6</accession>
<comment type="caution">
    <text evidence="5">The sequence shown here is derived from an EMBL/GenBank/DDBJ whole genome shotgun (WGS) entry which is preliminary data.</text>
</comment>
<name>A0A1C7M5P6_GRIFR</name>
<dbReference type="Proteomes" id="UP000092993">
    <property type="component" value="Unassembled WGS sequence"/>
</dbReference>
<dbReference type="OrthoDB" id="2532903at2759"/>
<feature type="chain" id="PRO_5008888940" description="Xylulose 5-phosphate/Fructose 6-phosphate phosphoketolase C-terminal domain-containing protein" evidence="3">
    <location>
        <begin position="23"/>
        <end position="224"/>
    </location>
</feature>
<evidence type="ECO:0000256" key="3">
    <source>
        <dbReference type="SAM" id="SignalP"/>
    </source>
</evidence>
<evidence type="ECO:0000313" key="5">
    <source>
        <dbReference type="EMBL" id="OBZ72283.1"/>
    </source>
</evidence>
<protein>
    <recommendedName>
        <fullName evidence="4">Xylulose 5-phosphate/Fructose 6-phosphate phosphoketolase C-terminal domain-containing protein</fullName>
    </recommendedName>
</protein>
<dbReference type="PANTHER" id="PTHR31273">
    <property type="entry name" value="PHOSPHOKETOLASE-RELATED"/>
    <property type="match status" value="1"/>
</dbReference>